<comment type="similarity">
    <text evidence="4 11">Belongs to the MoeA family.</text>
</comment>
<comment type="caution">
    <text evidence="13">The sequence shown here is derived from an EMBL/GenBank/DDBJ whole genome shotgun (WGS) entry which is preliminary data.</text>
</comment>
<dbReference type="InterPro" id="IPR005110">
    <property type="entry name" value="MoeA_linker/N"/>
</dbReference>
<dbReference type="InterPro" id="IPR001453">
    <property type="entry name" value="MoaB/Mog_dom"/>
</dbReference>
<sequence>MKKHALTAVDDALECILRGVSGGSTGIEVVAMSEASGRIIADTINAEINVPGYDNSAMDGFAVNTDFIKKPGSTLPITLPISQVIPAGLTGAKLESDTAARIFTGAPIPLGANAVILQEDTEYDDQQVKVKQVPKAGQNIRLCGHDIKQGDVILEQGHKLLPQDIGLLASLGLAKVKVYKPLKIAILNTGDELVAPGENLKAGQIYESNSFTLDALLKKMGMQTQKLGIVKDDLQSTQQALLRATEDADCIMSSGGVSVGDADYIKTAVENLGKLSLWKLAIKPGKPFSFGQVGETPFFGLPGNPVAVFVTFLMLVKPYLLKMQGAQNIHSEKYLLPAGFEVAEVGSRQEYLRVCLQGNQQGKQELIPFLNQGSSVMTSTSWADGLAIIPINTRIERGDLLEFLPYTGLL</sequence>
<dbReference type="PANTHER" id="PTHR10192:SF5">
    <property type="entry name" value="GEPHYRIN"/>
    <property type="match status" value="1"/>
</dbReference>
<comment type="catalytic activity">
    <reaction evidence="10">
        <text>adenylyl-molybdopterin + molybdate = Mo-molybdopterin + AMP + H(+)</text>
        <dbReference type="Rhea" id="RHEA:35047"/>
        <dbReference type="ChEBI" id="CHEBI:15378"/>
        <dbReference type="ChEBI" id="CHEBI:36264"/>
        <dbReference type="ChEBI" id="CHEBI:62727"/>
        <dbReference type="ChEBI" id="CHEBI:71302"/>
        <dbReference type="ChEBI" id="CHEBI:456215"/>
        <dbReference type="EC" id="2.10.1.1"/>
    </reaction>
</comment>
<dbReference type="Pfam" id="PF00994">
    <property type="entry name" value="MoCF_biosynth"/>
    <property type="match status" value="1"/>
</dbReference>
<dbReference type="Gene3D" id="2.40.340.10">
    <property type="entry name" value="MoeA, C-terminal, domain IV"/>
    <property type="match status" value="1"/>
</dbReference>
<comment type="function">
    <text evidence="2 11">Catalyzes the insertion of molybdate into adenylated molybdopterin with the concomitant release of AMP.</text>
</comment>
<dbReference type="InterPro" id="IPR036688">
    <property type="entry name" value="MoeA_C_domain_IV_sf"/>
</dbReference>
<evidence type="ECO:0000313" key="14">
    <source>
        <dbReference type="Proteomes" id="UP000228987"/>
    </source>
</evidence>
<evidence type="ECO:0000256" key="11">
    <source>
        <dbReference type="RuleBase" id="RU365090"/>
    </source>
</evidence>
<dbReference type="GO" id="GO:0005829">
    <property type="term" value="C:cytosol"/>
    <property type="evidence" value="ECO:0007669"/>
    <property type="project" value="TreeGrafter"/>
</dbReference>
<dbReference type="PANTHER" id="PTHR10192">
    <property type="entry name" value="MOLYBDOPTERIN BIOSYNTHESIS PROTEIN"/>
    <property type="match status" value="1"/>
</dbReference>
<gene>
    <name evidence="13" type="ORF">COA71_06625</name>
</gene>
<feature type="domain" description="MoaB/Mog" evidence="12">
    <location>
        <begin position="185"/>
        <end position="322"/>
    </location>
</feature>
<dbReference type="InterPro" id="IPR008284">
    <property type="entry name" value="MoCF_biosynth_CS"/>
</dbReference>
<dbReference type="InterPro" id="IPR005111">
    <property type="entry name" value="MoeA_C_domain_IV"/>
</dbReference>
<dbReference type="NCBIfam" id="TIGR00177">
    <property type="entry name" value="molyb_syn"/>
    <property type="match status" value="1"/>
</dbReference>
<dbReference type="GO" id="GO:0046872">
    <property type="term" value="F:metal ion binding"/>
    <property type="evidence" value="ECO:0007669"/>
    <property type="project" value="UniProtKB-UniRule"/>
</dbReference>
<dbReference type="FunFam" id="3.40.980.10:FF:000004">
    <property type="entry name" value="Molybdopterin molybdenumtransferase"/>
    <property type="match status" value="1"/>
</dbReference>
<keyword evidence="5 11" id="KW-0500">Molybdenum</keyword>
<dbReference type="SUPFAM" id="SSF63882">
    <property type="entry name" value="MoeA N-terminal region -like"/>
    <property type="match status" value="1"/>
</dbReference>
<keyword evidence="9 11" id="KW-0501">Molybdenum cofactor biosynthesis</keyword>
<proteinExistence type="inferred from homology"/>
<evidence type="ECO:0000256" key="3">
    <source>
        <dbReference type="ARBA" id="ARBA00005046"/>
    </source>
</evidence>
<keyword evidence="8 11" id="KW-0460">Magnesium</keyword>
<dbReference type="PROSITE" id="PS01079">
    <property type="entry name" value="MOCF_BIOSYNTHESIS_2"/>
    <property type="match status" value="1"/>
</dbReference>
<dbReference type="SUPFAM" id="SSF63867">
    <property type="entry name" value="MoeA C-terminal domain-like"/>
    <property type="match status" value="1"/>
</dbReference>
<dbReference type="InterPro" id="IPR036425">
    <property type="entry name" value="MoaB/Mog-like_dom_sf"/>
</dbReference>
<evidence type="ECO:0000256" key="4">
    <source>
        <dbReference type="ARBA" id="ARBA00010763"/>
    </source>
</evidence>
<organism evidence="13 14">
    <name type="scientific">SAR86 cluster bacterium</name>
    <dbReference type="NCBI Taxonomy" id="2030880"/>
    <lineage>
        <taxon>Bacteria</taxon>
        <taxon>Pseudomonadati</taxon>
        <taxon>Pseudomonadota</taxon>
        <taxon>Gammaproteobacteria</taxon>
        <taxon>SAR86 cluster</taxon>
    </lineage>
</organism>
<dbReference type="NCBIfam" id="NF045515">
    <property type="entry name" value="Glp_gephyrin"/>
    <property type="match status" value="1"/>
</dbReference>
<dbReference type="Gene3D" id="2.170.190.11">
    <property type="entry name" value="Molybdopterin biosynthesis moea protein, domain 3"/>
    <property type="match status" value="1"/>
</dbReference>
<evidence type="ECO:0000256" key="8">
    <source>
        <dbReference type="ARBA" id="ARBA00022842"/>
    </source>
</evidence>
<evidence type="ECO:0000256" key="2">
    <source>
        <dbReference type="ARBA" id="ARBA00002901"/>
    </source>
</evidence>
<evidence type="ECO:0000256" key="7">
    <source>
        <dbReference type="ARBA" id="ARBA00022723"/>
    </source>
</evidence>
<keyword evidence="6 11" id="KW-0808">Transferase</keyword>
<dbReference type="UniPathway" id="UPA00344"/>
<evidence type="ECO:0000259" key="12">
    <source>
        <dbReference type="SMART" id="SM00852"/>
    </source>
</evidence>
<evidence type="ECO:0000313" key="13">
    <source>
        <dbReference type="EMBL" id="PCJ41684.1"/>
    </source>
</evidence>
<keyword evidence="7 11" id="KW-0479">Metal-binding</keyword>
<reference evidence="14" key="1">
    <citation type="submission" date="2017-08" db="EMBL/GenBank/DDBJ databases">
        <title>A dynamic microbial community with high functional redundancy inhabits the cold, oxic subseafloor aquifer.</title>
        <authorList>
            <person name="Tully B.J."/>
            <person name="Wheat C.G."/>
            <person name="Glazer B.T."/>
            <person name="Huber J.A."/>
        </authorList>
    </citation>
    <scope>NUCLEOTIDE SEQUENCE [LARGE SCALE GENOMIC DNA]</scope>
</reference>
<dbReference type="CDD" id="cd00887">
    <property type="entry name" value="MoeA"/>
    <property type="match status" value="1"/>
</dbReference>
<dbReference type="EC" id="2.10.1.1" evidence="11"/>
<dbReference type="SUPFAM" id="SSF53218">
    <property type="entry name" value="Molybdenum cofactor biosynthesis proteins"/>
    <property type="match status" value="1"/>
</dbReference>
<evidence type="ECO:0000256" key="1">
    <source>
        <dbReference type="ARBA" id="ARBA00001946"/>
    </source>
</evidence>
<dbReference type="AlphaFoldDB" id="A0A2A5CCR8"/>
<dbReference type="Pfam" id="PF03454">
    <property type="entry name" value="MoeA_C"/>
    <property type="match status" value="1"/>
</dbReference>
<dbReference type="Proteomes" id="UP000228987">
    <property type="component" value="Unassembled WGS sequence"/>
</dbReference>
<dbReference type="SMART" id="SM00852">
    <property type="entry name" value="MoCF_biosynth"/>
    <property type="match status" value="1"/>
</dbReference>
<dbReference type="Gene3D" id="3.90.105.10">
    <property type="entry name" value="Molybdopterin biosynthesis moea protein, domain 2"/>
    <property type="match status" value="1"/>
</dbReference>
<dbReference type="InterPro" id="IPR038987">
    <property type="entry name" value="MoeA-like"/>
</dbReference>
<dbReference type="Gene3D" id="3.40.980.10">
    <property type="entry name" value="MoaB/Mog-like domain"/>
    <property type="match status" value="1"/>
</dbReference>
<dbReference type="Pfam" id="PF03453">
    <property type="entry name" value="MoeA_N"/>
    <property type="match status" value="1"/>
</dbReference>
<dbReference type="InterPro" id="IPR036135">
    <property type="entry name" value="MoeA_linker/N_sf"/>
</dbReference>
<evidence type="ECO:0000256" key="9">
    <source>
        <dbReference type="ARBA" id="ARBA00023150"/>
    </source>
</evidence>
<comment type="pathway">
    <text evidence="3 11">Cofactor biosynthesis; molybdopterin biosynthesis.</text>
</comment>
<protein>
    <recommendedName>
        <fullName evidence="11">Molybdopterin molybdenumtransferase</fullName>
        <ecNumber evidence="11">2.10.1.1</ecNumber>
    </recommendedName>
</protein>
<name>A0A2A5CCR8_9GAMM</name>
<dbReference type="GO" id="GO:0061599">
    <property type="term" value="F:molybdopterin molybdotransferase activity"/>
    <property type="evidence" value="ECO:0007669"/>
    <property type="project" value="UniProtKB-UniRule"/>
</dbReference>
<evidence type="ECO:0000256" key="10">
    <source>
        <dbReference type="ARBA" id="ARBA00047317"/>
    </source>
</evidence>
<dbReference type="GO" id="GO:0006777">
    <property type="term" value="P:Mo-molybdopterin cofactor biosynthetic process"/>
    <property type="evidence" value="ECO:0007669"/>
    <property type="project" value="UniProtKB-UniRule"/>
</dbReference>
<evidence type="ECO:0000256" key="6">
    <source>
        <dbReference type="ARBA" id="ARBA00022679"/>
    </source>
</evidence>
<dbReference type="EMBL" id="NVWI01000004">
    <property type="protein sequence ID" value="PCJ41684.1"/>
    <property type="molecule type" value="Genomic_DNA"/>
</dbReference>
<comment type="cofactor">
    <cofactor evidence="1 11">
        <name>Mg(2+)</name>
        <dbReference type="ChEBI" id="CHEBI:18420"/>
    </cofactor>
</comment>
<evidence type="ECO:0000256" key="5">
    <source>
        <dbReference type="ARBA" id="ARBA00022505"/>
    </source>
</evidence>
<accession>A0A2A5CCR8</accession>